<gene>
    <name evidence="1" type="ORF">PCANC_23886</name>
</gene>
<proteinExistence type="predicted"/>
<dbReference type="AlphaFoldDB" id="A0A2N5TZA9"/>
<protein>
    <submittedName>
        <fullName evidence="1">Uncharacterized protein</fullName>
    </submittedName>
</protein>
<reference evidence="1 2" key="1">
    <citation type="submission" date="2017-11" db="EMBL/GenBank/DDBJ databases">
        <title>De novo assembly and phasing of dikaryotic genomes from two isolates of Puccinia coronata f. sp. avenae, the causal agent of oat crown rust.</title>
        <authorList>
            <person name="Miller M.E."/>
            <person name="Zhang Y."/>
            <person name="Omidvar V."/>
            <person name="Sperschneider J."/>
            <person name="Schwessinger B."/>
            <person name="Raley C."/>
            <person name="Palmer J.M."/>
            <person name="Garnica D."/>
            <person name="Upadhyaya N."/>
            <person name="Rathjen J."/>
            <person name="Taylor J.M."/>
            <person name="Park R.F."/>
            <person name="Dodds P.N."/>
            <person name="Hirsch C.D."/>
            <person name="Kianian S.F."/>
            <person name="Figueroa M."/>
        </authorList>
    </citation>
    <scope>NUCLEOTIDE SEQUENCE [LARGE SCALE GENOMIC DNA]</scope>
    <source>
        <strain evidence="1">12NC29</strain>
    </source>
</reference>
<evidence type="ECO:0000313" key="2">
    <source>
        <dbReference type="Proteomes" id="UP000235388"/>
    </source>
</evidence>
<accession>A0A2N5TZA9</accession>
<dbReference type="OrthoDB" id="2506773at2759"/>
<dbReference type="PANTHER" id="PTHR33050:SF7">
    <property type="entry name" value="RIBONUCLEASE H"/>
    <property type="match status" value="1"/>
</dbReference>
<organism evidence="1 2">
    <name type="scientific">Puccinia coronata f. sp. avenae</name>
    <dbReference type="NCBI Taxonomy" id="200324"/>
    <lineage>
        <taxon>Eukaryota</taxon>
        <taxon>Fungi</taxon>
        <taxon>Dikarya</taxon>
        <taxon>Basidiomycota</taxon>
        <taxon>Pucciniomycotina</taxon>
        <taxon>Pucciniomycetes</taxon>
        <taxon>Pucciniales</taxon>
        <taxon>Pucciniaceae</taxon>
        <taxon>Puccinia</taxon>
    </lineage>
</organism>
<dbReference type="EMBL" id="PGCJ01000366">
    <property type="protein sequence ID" value="PLW30778.1"/>
    <property type="molecule type" value="Genomic_DNA"/>
</dbReference>
<name>A0A2N5TZA9_9BASI</name>
<dbReference type="InterPro" id="IPR052055">
    <property type="entry name" value="Hepadnavirus_pol/RT"/>
</dbReference>
<dbReference type="Proteomes" id="UP000235388">
    <property type="component" value="Unassembled WGS sequence"/>
</dbReference>
<sequence>MAQQLELLVLVPATACSLWPHLERSVSATEADAPNSCSCWSQQLRPIVPAAGAFQLLELLVSQTEIDAPNSWSCRSQQLELSVSASETDGSSCWNPAGAVGLNKQGQCFQRLELSALTVWLVSGLGNCENTGGWKQAFHHTRNIVWLETVALCLGLLMLVEMNVRPGKLFYVNTDNTTTVAVITKRRSNDMAVNSEWRNIQDVLILNEVDLKARRVCSAENRADGLSRGVTTGFRESDRFTLSWLPLDLQDAFEQVECGHPPSSS</sequence>
<comment type="caution">
    <text evidence="1">The sequence shown here is derived from an EMBL/GenBank/DDBJ whole genome shotgun (WGS) entry which is preliminary data.</text>
</comment>
<dbReference type="PANTHER" id="PTHR33050">
    <property type="entry name" value="REVERSE TRANSCRIPTASE DOMAIN-CONTAINING PROTEIN"/>
    <property type="match status" value="1"/>
</dbReference>
<keyword evidence="2" id="KW-1185">Reference proteome</keyword>
<evidence type="ECO:0000313" key="1">
    <source>
        <dbReference type="EMBL" id="PLW30778.1"/>
    </source>
</evidence>